<evidence type="ECO:0000256" key="12">
    <source>
        <dbReference type="SAM" id="SignalP"/>
    </source>
</evidence>
<dbReference type="RefSeq" id="WP_089417798.1">
    <property type="nucleotide sequence ID" value="NZ_CP022423.1"/>
</dbReference>
<evidence type="ECO:0000256" key="4">
    <source>
        <dbReference type="ARBA" id="ARBA00022452"/>
    </source>
</evidence>
<dbReference type="GO" id="GO:0015627">
    <property type="term" value="C:type II protein secretion system complex"/>
    <property type="evidence" value="ECO:0007669"/>
    <property type="project" value="InterPro"/>
</dbReference>
<evidence type="ECO:0000256" key="9">
    <source>
        <dbReference type="ARBA" id="ARBA00023237"/>
    </source>
</evidence>
<dbReference type="OrthoDB" id="9779724at2"/>
<dbReference type="Gene3D" id="3.30.1370.120">
    <property type="match status" value="3"/>
</dbReference>
<dbReference type="PANTHER" id="PTHR30332">
    <property type="entry name" value="PROBABLE GENERAL SECRETION PATHWAY PROTEIN D"/>
    <property type="match status" value="1"/>
</dbReference>
<proteinExistence type="inferred from homology"/>
<feature type="chain" id="PRO_5012488294" evidence="12">
    <location>
        <begin position="26"/>
        <end position="757"/>
    </location>
</feature>
<keyword evidence="8" id="KW-0472">Membrane</keyword>
<dbReference type="Pfam" id="PF00263">
    <property type="entry name" value="Secretin"/>
    <property type="match status" value="1"/>
</dbReference>
<dbReference type="InterPro" id="IPR013356">
    <property type="entry name" value="T2SS_GspD"/>
</dbReference>
<evidence type="ECO:0000259" key="14">
    <source>
        <dbReference type="Pfam" id="PF03958"/>
    </source>
</evidence>
<feature type="compositionally biased region" description="Pro residues" evidence="11">
    <location>
        <begin position="742"/>
        <end position="757"/>
    </location>
</feature>
<dbReference type="Pfam" id="PF03958">
    <property type="entry name" value="Secretin_N"/>
    <property type="match status" value="3"/>
</dbReference>
<dbReference type="Pfam" id="PF21305">
    <property type="entry name" value="type_II_gspD_N0"/>
    <property type="match status" value="1"/>
</dbReference>
<keyword evidence="5" id="KW-0812">Transmembrane</keyword>
<evidence type="ECO:0000313" key="17">
    <source>
        <dbReference type="Proteomes" id="UP000199729"/>
    </source>
</evidence>
<dbReference type="InterPro" id="IPR038591">
    <property type="entry name" value="NolW-like_sf"/>
</dbReference>
<dbReference type="GO" id="GO:0015628">
    <property type="term" value="P:protein secretion by the type II secretion system"/>
    <property type="evidence" value="ECO:0007669"/>
    <property type="project" value="InterPro"/>
</dbReference>
<keyword evidence="17" id="KW-1185">Reference proteome</keyword>
<feature type="domain" description="GspD-like N0" evidence="15">
    <location>
        <begin position="55"/>
        <end position="129"/>
    </location>
</feature>
<dbReference type="InterPro" id="IPR049371">
    <property type="entry name" value="GspD-like_N0"/>
</dbReference>
<dbReference type="InterPro" id="IPR001775">
    <property type="entry name" value="GspD/PilQ"/>
</dbReference>
<evidence type="ECO:0000256" key="10">
    <source>
        <dbReference type="RuleBase" id="RU004004"/>
    </source>
</evidence>
<keyword evidence="9" id="KW-0998">Cell outer membrane</keyword>
<feature type="domain" description="NolW-like" evidence="14">
    <location>
        <begin position="220"/>
        <end position="292"/>
    </location>
</feature>
<dbReference type="NCBIfam" id="TIGR02517">
    <property type="entry name" value="type_II_gspD"/>
    <property type="match status" value="1"/>
</dbReference>
<feature type="domain" description="NolW-like" evidence="14">
    <location>
        <begin position="305"/>
        <end position="424"/>
    </location>
</feature>
<dbReference type="AlphaFoldDB" id="A0A221KIU3"/>
<evidence type="ECO:0000256" key="2">
    <source>
        <dbReference type="ARBA" id="ARBA00006980"/>
    </source>
</evidence>
<feature type="compositionally biased region" description="Low complexity" evidence="11">
    <location>
        <begin position="727"/>
        <end position="741"/>
    </location>
</feature>
<evidence type="ECO:0000256" key="8">
    <source>
        <dbReference type="ARBA" id="ARBA00023136"/>
    </source>
</evidence>
<dbReference type="KEGG" id="vff:VITFI_CDS3159"/>
<feature type="domain" description="Type II/III secretion system secretin-like" evidence="13">
    <location>
        <begin position="520"/>
        <end position="684"/>
    </location>
</feature>
<feature type="signal peptide" evidence="12">
    <location>
        <begin position="1"/>
        <end position="25"/>
    </location>
</feature>
<accession>A0A221KIU3</accession>
<evidence type="ECO:0000259" key="13">
    <source>
        <dbReference type="Pfam" id="PF00263"/>
    </source>
</evidence>
<keyword evidence="6 12" id="KW-0732">Signal</keyword>
<organism evidence="16 17">
    <name type="scientific">Vitreoscilla filiformis</name>
    <dbReference type="NCBI Taxonomy" id="63"/>
    <lineage>
        <taxon>Bacteria</taxon>
        <taxon>Pseudomonadati</taxon>
        <taxon>Pseudomonadota</taxon>
        <taxon>Betaproteobacteria</taxon>
        <taxon>Neisseriales</taxon>
        <taxon>Neisseriaceae</taxon>
        <taxon>Vitreoscilla</taxon>
    </lineage>
</organism>
<evidence type="ECO:0000256" key="11">
    <source>
        <dbReference type="SAM" id="MobiDB-lite"/>
    </source>
</evidence>
<evidence type="ECO:0000256" key="6">
    <source>
        <dbReference type="ARBA" id="ARBA00022729"/>
    </source>
</evidence>
<dbReference type="InterPro" id="IPR050810">
    <property type="entry name" value="Bact_Secretion_Sys_Channel"/>
</dbReference>
<name>A0A221KIU3_VITFI</name>
<feature type="compositionally biased region" description="Polar residues" evidence="11">
    <location>
        <begin position="372"/>
        <end position="394"/>
    </location>
</feature>
<evidence type="ECO:0000313" key="16">
    <source>
        <dbReference type="EMBL" id="ASM78936.1"/>
    </source>
</evidence>
<dbReference type="InterPro" id="IPR004846">
    <property type="entry name" value="T2SS/T3SS_dom"/>
</dbReference>
<evidence type="ECO:0000259" key="15">
    <source>
        <dbReference type="Pfam" id="PF21305"/>
    </source>
</evidence>
<gene>
    <name evidence="16" type="ORF">VITFI_CDS3159</name>
</gene>
<dbReference type="GO" id="GO:0009279">
    <property type="term" value="C:cell outer membrane"/>
    <property type="evidence" value="ECO:0007669"/>
    <property type="project" value="UniProtKB-SubCell"/>
</dbReference>
<comment type="similarity">
    <text evidence="2">Belongs to the bacterial secretin family. GSP D subfamily.</text>
</comment>
<dbReference type="PANTHER" id="PTHR30332:SF24">
    <property type="entry name" value="SECRETIN GSPD-RELATED"/>
    <property type="match status" value="1"/>
</dbReference>
<keyword evidence="3 10" id="KW-0813">Transport</keyword>
<evidence type="ECO:0000256" key="7">
    <source>
        <dbReference type="ARBA" id="ARBA00022927"/>
    </source>
</evidence>
<keyword evidence="7" id="KW-0653">Protein transport</keyword>
<sequence length="757" mass="78433">MSHHRFVLLGLLGLSLHAWPGLAQAQAPAQPPQTGETIVVPPAYRQATIRLKASTEIDQVAQILAAAMNRSILVDPRIKGTLNLTPARGDGGGVPDEVEYKLPEAWRVFTATLRGLTFTVVDTGALLKVVPENEAKLHTGVVQVGAPQARGDQVVTQIFRLNHENPNNLLQVLRPLISPNNTINASPTSGTLVITDYADNVQRLAKIIAALDQPTASEIEVVPVQHAMATDLAPLVQKLLSISSTPGTPGGAANQSTATTVLADPRNNSLIVRSANPVRLNEAKMLIDKLDRVAPGGGPAGNIWVVYLKNSDAVRLAEVLRAALASGASAVSGASGSGGALSGTSGTSNRAQASVAPSRGMDPNGAAGGMNTVATTPVSASAGPSTGGQIQADPSTNSLIISAPEPVYRQIRQVIEQLDTRRAQVRVESIIVKVDASKSAEFGVQWQTLLGNSSSSTGVYTGTNFGSGGNNLLNLTAAAAGGSSSTTSSSGLTLPGAGLNIGVLQKVLGTWTLGALARFLETNAGGNVLSTPEIVALDNEEAKIVVGQNVPFITGSYTSTGTGSGATNPFQTIERKDVGLTLRIKSQVGEGGTVRMTIYQENSSVSQSTTSGLITDKSSIETTVLVDDGSTLVLGGLMKDEYTDNNSSVPLLADIPLIGHLFRSTTRSHTKSNLMVFLRPTVIRDQLTSDRITLNRYDAIRAMQSTVQPQGREWLLPVDGVTPLPSLAPATAPAAPTAPASAPAPAPAPAIPAPAAQ</sequence>
<dbReference type="Proteomes" id="UP000199729">
    <property type="component" value="Chromosome"/>
</dbReference>
<dbReference type="PRINTS" id="PR00811">
    <property type="entry name" value="BCTERIALGSPD"/>
</dbReference>
<keyword evidence="4" id="KW-1134">Transmembrane beta strand</keyword>
<protein>
    <submittedName>
        <fullName evidence="16">Type II secretion system protein GspD</fullName>
    </submittedName>
</protein>
<evidence type="ECO:0000256" key="3">
    <source>
        <dbReference type="ARBA" id="ARBA00022448"/>
    </source>
</evidence>
<feature type="region of interest" description="Disordered" evidence="11">
    <location>
        <begin position="727"/>
        <end position="757"/>
    </location>
</feature>
<reference evidence="16 17" key="1">
    <citation type="submission" date="2017-07" db="EMBL/GenBank/DDBJ databases">
        <title>Complete Genome Sequence of the cosmetic ferment Vitreoscilla filiformis (ATCC15551).</title>
        <authorList>
            <person name="Contreras S."/>
            <person name="Sagory-Zalkind P."/>
            <person name="Blanquart H."/>
            <person name="Iltis A."/>
            <person name="Morand S.C."/>
        </authorList>
    </citation>
    <scope>NUCLEOTIDE SEQUENCE [LARGE SCALE GENOMIC DNA]</scope>
    <source>
        <strain evidence="16 17">ATCC 15551</strain>
    </source>
</reference>
<evidence type="ECO:0000256" key="5">
    <source>
        <dbReference type="ARBA" id="ARBA00022692"/>
    </source>
</evidence>
<evidence type="ECO:0000256" key="1">
    <source>
        <dbReference type="ARBA" id="ARBA00004442"/>
    </source>
</evidence>
<comment type="subcellular location">
    <subcellularLocation>
        <location evidence="1 10">Cell outer membrane</location>
    </subcellularLocation>
</comment>
<feature type="domain" description="NolW-like" evidence="14">
    <location>
        <begin position="156"/>
        <end position="216"/>
    </location>
</feature>
<feature type="region of interest" description="Disordered" evidence="11">
    <location>
        <begin position="330"/>
        <end position="394"/>
    </location>
</feature>
<dbReference type="InterPro" id="IPR005644">
    <property type="entry name" value="NolW-like"/>
</dbReference>
<dbReference type="EMBL" id="CP022423">
    <property type="protein sequence ID" value="ASM78936.1"/>
    <property type="molecule type" value="Genomic_DNA"/>
</dbReference>